<feature type="transmembrane region" description="Helical" evidence="2">
    <location>
        <begin position="50"/>
        <end position="70"/>
    </location>
</feature>
<keyword evidence="2" id="KW-0472">Membrane</keyword>
<feature type="compositionally biased region" description="Low complexity" evidence="1">
    <location>
        <begin position="81"/>
        <end position="95"/>
    </location>
</feature>
<evidence type="ECO:0000313" key="3">
    <source>
        <dbReference type="EMBL" id="NEB19613.1"/>
    </source>
</evidence>
<keyword evidence="2" id="KW-0812">Transmembrane</keyword>
<accession>A0A6N9UTH6</accession>
<proteinExistence type="predicted"/>
<name>A0A6N9UTH6_9ACTN</name>
<dbReference type="RefSeq" id="WP_164141863.1">
    <property type="nucleotide sequence ID" value="NZ_JAAGMB010000542.1"/>
</dbReference>
<evidence type="ECO:0000256" key="1">
    <source>
        <dbReference type="SAM" id="MobiDB-lite"/>
    </source>
</evidence>
<protein>
    <submittedName>
        <fullName evidence="3">Uncharacterized protein</fullName>
    </submittedName>
</protein>
<keyword evidence="4" id="KW-1185">Reference proteome</keyword>
<reference evidence="3 4" key="1">
    <citation type="submission" date="2020-01" db="EMBL/GenBank/DDBJ databases">
        <title>Insect and environment-associated Actinomycetes.</title>
        <authorList>
            <person name="Currrie C."/>
            <person name="Chevrette M."/>
            <person name="Carlson C."/>
            <person name="Stubbendieck R."/>
            <person name="Wendt-Pienkowski E."/>
        </authorList>
    </citation>
    <scope>NUCLEOTIDE SEQUENCE [LARGE SCALE GENOMIC DNA]</scope>
    <source>
        <strain evidence="3 4">SID14172</strain>
    </source>
</reference>
<feature type="region of interest" description="Disordered" evidence="1">
    <location>
        <begin position="264"/>
        <end position="286"/>
    </location>
</feature>
<organism evidence="3 4">
    <name type="scientific">Streptomyces coelicoflavus</name>
    <dbReference type="NCBI Taxonomy" id="285562"/>
    <lineage>
        <taxon>Bacteria</taxon>
        <taxon>Bacillati</taxon>
        <taxon>Actinomycetota</taxon>
        <taxon>Actinomycetes</taxon>
        <taxon>Kitasatosporales</taxon>
        <taxon>Streptomycetaceae</taxon>
        <taxon>Streptomyces</taxon>
    </lineage>
</organism>
<keyword evidence="2" id="KW-1133">Transmembrane helix</keyword>
<feature type="region of interest" description="Disordered" evidence="1">
    <location>
        <begin position="72"/>
        <end position="101"/>
    </location>
</feature>
<dbReference type="EMBL" id="JAAGMB010000542">
    <property type="protein sequence ID" value="NEB19613.1"/>
    <property type="molecule type" value="Genomic_DNA"/>
</dbReference>
<dbReference type="Proteomes" id="UP000469545">
    <property type="component" value="Unassembled WGS sequence"/>
</dbReference>
<comment type="caution">
    <text evidence="3">The sequence shown here is derived from an EMBL/GenBank/DDBJ whole genome shotgun (WGS) entry which is preliminary data.</text>
</comment>
<gene>
    <name evidence="3" type="ORF">G3I46_24480</name>
</gene>
<evidence type="ECO:0000256" key="2">
    <source>
        <dbReference type="SAM" id="Phobius"/>
    </source>
</evidence>
<sequence length="424" mass="44649">MPEKQQQDSFEEQLAAALRDTGGAFRAADRTALIDAGRTRGRRALTRRRTGVLGGVAGVALIGVGGAMLLPSGGSDDGERSSAASRTTARASSSAAPPPVSGDAILKSLKELLPEGEYGASDARGSGEKPGPYAQVVFDDGEGAAAISLGFGRVEPGSPEVGQLTQCPDQTFIPYDSCDSSRLDDGSTLRLMRGYEYPDRRVDTKLWSADLVTAEGQHVSVSEWNSAAEKGAPITREDPPLSTDALKKLVTADVWRDVVAATPVRPTPSASAGASEKERPPAVSGEDITKTLVGLLPEGLNVVKKGGQETEFSYVVVDDGRGASMVQVNVQHGMDDVAGQLYGSGTTLPDGTRIATRQGIGDDRVPGVVMWTVDTMRPGDDGFRVVISEFNNGSAHGRPTRDAPALTMDQLREIALSEEWDALR</sequence>
<evidence type="ECO:0000313" key="4">
    <source>
        <dbReference type="Proteomes" id="UP000469545"/>
    </source>
</evidence>
<dbReference type="AlphaFoldDB" id="A0A6N9UTH6"/>